<feature type="region of interest" description="Disordered" evidence="10">
    <location>
        <begin position="1"/>
        <end position="30"/>
    </location>
</feature>
<keyword evidence="5 6" id="KW-0456">Lyase</keyword>
<dbReference type="Gene3D" id="2.40.37.10">
    <property type="entry name" value="Lyase, Ornithine Decarboxylase, Chain A, domain 1"/>
    <property type="match status" value="1"/>
</dbReference>
<keyword evidence="3 6" id="KW-0663">Pyridoxal phosphate</keyword>
<dbReference type="eggNOG" id="COG0019">
    <property type="taxonomic scope" value="Bacteria"/>
</dbReference>
<comment type="similarity">
    <text evidence="6">Belongs to the Orn/Lys/Arg decarboxylase class-II family. LysA subfamily.</text>
</comment>
<feature type="binding site" evidence="6">
    <location>
        <position position="431"/>
    </location>
    <ligand>
        <name>substrate</name>
    </ligand>
</feature>
<feature type="modified residue" description="N6-(pyridoxal phosphate)lysine" evidence="6 8">
    <location>
        <position position="98"/>
    </location>
</feature>
<dbReference type="Pfam" id="PF00278">
    <property type="entry name" value="Orn_DAP_Arg_deC"/>
    <property type="match status" value="1"/>
</dbReference>
<dbReference type="SUPFAM" id="SSF51419">
    <property type="entry name" value="PLP-binding barrel"/>
    <property type="match status" value="1"/>
</dbReference>
<evidence type="ECO:0000256" key="9">
    <source>
        <dbReference type="RuleBase" id="RU003738"/>
    </source>
</evidence>
<dbReference type="Gene3D" id="3.20.20.10">
    <property type="entry name" value="Alanine racemase"/>
    <property type="match status" value="1"/>
</dbReference>
<dbReference type="PANTHER" id="PTHR43727:SF2">
    <property type="entry name" value="GROUP IV DECARBOXYLASE"/>
    <property type="match status" value="1"/>
</dbReference>
<accession>A0A099D274</accession>
<dbReference type="PROSITE" id="PS00878">
    <property type="entry name" value="ODR_DC_2_1"/>
    <property type="match status" value="1"/>
</dbReference>
<dbReference type="CDD" id="cd06828">
    <property type="entry name" value="PLPDE_III_DapDC"/>
    <property type="match status" value="1"/>
</dbReference>
<dbReference type="PRINTS" id="PR01181">
    <property type="entry name" value="DAPDCRBXLASE"/>
</dbReference>
<comment type="subunit">
    <text evidence="6">Homodimer.</text>
</comment>
<feature type="domain" description="Orn/DAP/Arg decarboxylase 2 N-terminal" evidence="12">
    <location>
        <begin position="75"/>
        <end position="332"/>
    </location>
</feature>
<organism evidence="13 16">
    <name type="scientific">Actinopolyspora erythraea</name>
    <dbReference type="NCBI Taxonomy" id="414996"/>
    <lineage>
        <taxon>Bacteria</taxon>
        <taxon>Bacillati</taxon>
        <taxon>Actinomycetota</taxon>
        <taxon>Actinomycetes</taxon>
        <taxon>Actinopolysporales</taxon>
        <taxon>Actinopolysporaceae</taxon>
        <taxon>Actinopolyspora</taxon>
    </lineage>
</organism>
<comment type="function">
    <text evidence="6">Specifically catalyzes the decarboxylation of meso-diaminopimelate (meso-DAP) to L-lysine.</text>
</comment>
<dbReference type="FunFam" id="3.20.20.10:FF:000003">
    <property type="entry name" value="Diaminopimelate decarboxylase"/>
    <property type="match status" value="1"/>
</dbReference>
<protein>
    <recommendedName>
        <fullName evidence="6 7">Diaminopimelate decarboxylase</fullName>
        <shortName evidence="6">DAP decarboxylase</shortName>
        <shortName evidence="6">DAPDC</shortName>
        <ecNumber evidence="6 7">4.1.1.20</ecNumber>
    </recommendedName>
</protein>
<evidence type="ECO:0000313" key="16">
    <source>
        <dbReference type="Proteomes" id="UP000215043"/>
    </source>
</evidence>
<dbReference type="InterPro" id="IPR000183">
    <property type="entry name" value="Orn/DAP/Arg_de-COase"/>
</dbReference>
<feature type="binding site" evidence="6">
    <location>
        <position position="329"/>
    </location>
    <ligand>
        <name>substrate</name>
    </ligand>
</feature>
<evidence type="ECO:0000256" key="7">
    <source>
        <dbReference type="NCBIfam" id="TIGR01048"/>
    </source>
</evidence>
<feature type="binding site" evidence="6">
    <location>
        <position position="370"/>
    </location>
    <ligand>
        <name>substrate</name>
    </ligand>
</feature>
<dbReference type="GO" id="GO:0009089">
    <property type="term" value="P:lysine biosynthetic process via diaminopimelate"/>
    <property type="evidence" value="ECO:0007669"/>
    <property type="project" value="UniProtKB-UniRule"/>
</dbReference>
<dbReference type="InterPro" id="IPR009006">
    <property type="entry name" value="Ala_racemase/Decarboxylase_C"/>
</dbReference>
<feature type="active site" description="Proton donor" evidence="8">
    <location>
        <position position="401"/>
    </location>
</feature>
<dbReference type="AlphaFoldDB" id="A0A099D274"/>
<feature type="binding site" evidence="6">
    <location>
        <position position="402"/>
    </location>
    <ligand>
        <name>substrate</name>
    </ligand>
</feature>
<dbReference type="Proteomes" id="UP000215043">
    <property type="component" value="Chromosome"/>
</dbReference>
<name>A0A099D274_9ACTN</name>
<evidence type="ECO:0000313" key="15">
    <source>
        <dbReference type="Proteomes" id="UP000029737"/>
    </source>
</evidence>
<dbReference type="GO" id="GO:0008836">
    <property type="term" value="F:diaminopimelate decarboxylase activity"/>
    <property type="evidence" value="ECO:0007669"/>
    <property type="project" value="UniProtKB-UniRule"/>
</dbReference>
<evidence type="ECO:0000259" key="11">
    <source>
        <dbReference type="Pfam" id="PF00278"/>
    </source>
</evidence>
<dbReference type="InterPro" id="IPR022653">
    <property type="entry name" value="De-COase2_pyr-phos_BS"/>
</dbReference>
<feature type="binding site" evidence="6">
    <location>
        <position position="284"/>
    </location>
    <ligand>
        <name>pyridoxal 5'-phosphate</name>
        <dbReference type="ChEBI" id="CHEBI:597326"/>
    </ligand>
</feature>
<gene>
    <name evidence="6 13" type="primary">lysA</name>
    <name evidence="13" type="ORF">CDG81_05105</name>
    <name evidence="14" type="ORF">IL38_20095</name>
</gene>
<evidence type="ECO:0000256" key="1">
    <source>
        <dbReference type="ARBA" id="ARBA00001933"/>
    </source>
</evidence>
<evidence type="ECO:0000259" key="12">
    <source>
        <dbReference type="Pfam" id="PF02784"/>
    </source>
</evidence>
<dbReference type="InterPro" id="IPR022644">
    <property type="entry name" value="De-COase2_N"/>
</dbReference>
<evidence type="ECO:0000256" key="6">
    <source>
        <dbReference type="HAMAP-Rule" id="MF_02120"/>
    </source>
</evidence>
<dbReference type="PRINTS" id="PR01179">
    <property type="entry name" value="ODADCRBXLASE"/>
</dbReference>
<feature type="binding site" evidence="6">
    <location>
        <position position="374"/>
    </location>
    <ligand>
        <name>substrate</name>
    </ligand>
</feature>
<dbReference type="OrthoDB" id="9802241at2"/>
<feature type="domain" description="Orn/DAP/Arg decarboxylase 2 C-terminal" evidence="11">
    <location>
        <begin position="338"/>
        <end position="429"/>
    </location>
</feature>
<feature type="binding site" evidence="6">
    <location>
        <begin position="326"/>
        <end position="329"/>
    </location>
    <ligand>
        <name>pyridoxal 5'-phosphate</name>
        <dbReference type="ChEBI" id="CHEBI:597326"/>
    </ligand>
</feature>
<reference evidence="14 15" key="1">
    <citation type="journal article" date="2014" name="PLoS ONE">
        <title>Identification and Characterization of a New Erythromycin Biosynthetic Gene Cluster in Actinopolyspora erythraea YIM90600, a Novel Erythronolide-Producing Halophilic Actinomycete Isolated from Salt Field.</title>
        <authorList>
            <person name="Chen D."/>
            <person name="Feng J."/>
            <person name="Huang L."/>
            <person name="Zhang Q."/>
            <person name="Wu J."/>
            <person name="Zhu X."/>
            <person name="Duan Y."/>
            <person name="Xu Z."/>
        </authorList>
    </citation>
    <scope>NUCLEOTIDE SEQUENCE [LARGE SCALE GENOMIC DNA]</scope>
    <source>
        <strain evidence="14 15">YIM90600</strain>
    </source>
</reference>
<evidence type="ECO:0000256" key="8">
    <source>
        <dbReference type="PIRSR" id="PIRSR600183-50"/>
    </source>
</evidence>
<evidence type="ECO:0000256" key="2">
    <source>
        <dbReference type="ARBA" id="ARBA00022793"/>
    </source>
</evidence>
<dbReference type="NCBIfam" id="TIGR01048">
    <property type="entry name" value="lysA"/>
    <property type="match status" value="1"/>
</dbReference>
<dbReference type="Proteomes" id="UP000029737">
    <property type="component" value="Unassembled WGS sequence"/>
</dbReference>
<keyword evidence="15" id="KW-1185">Reference proteome</keyword>
<proteinExistence type="inferred from homology"/>
<reference evidence="13 16" key="2">
    <citation type="submission" date="2017-08" db="EMBL/GenBank/DDBJ databases">
        <title>The complete genome sequence of moderately halophilic actinomycete Actinopolyspora erythraea YIM 90600, the producer of novel erythromycin, novel actinopolysporins A-C and tubercidin.</title>
        <authorList>
            <person name="Yin M."/>
            <person name="Tang S."/>
        </authorList>
    </citation>
    <scope>NUCLEOTIDE SEQUENCE [LARGE SCALE GENOMIC DNA]</scope>
    <source>
        <strain evidence="13 16">YIM 90600</strain>
    </source>
</reference>
<evidence type="ECO:0000313" key="13">
    <source>
        <dbReference type="EMBL" id="ASU80851.1"/>
    </source>
</evidence>
<evidence type="ECO:0000256" key="5">
    <source>
        <dbReference type="ARBA" id="ARBA00023239"/>
    </source>
</evidence>
<keyword evidence="2 6" id="KW-0210">Decarboxylase</keyword>
<evidence type="ECO:0000313" key="14">
    <source>
        <dbReference type="EMBL" id="KGI80001.1"/>
    </source>
</evidence>
<dbReference type="EMBL" id="CP022752">
    <property type="protein sequence ID" value="ASU80851.1"/>
    <property type="molecule type" value="Genomic_DNA"/>
</dbReference>
<comment type="catalytic activity">
    <reaction evidence="6 9">
        <text>meso-2,6-diaminopimelate + H(+) = L-lysine + CO2</text>
        <dbReference type="Rhea" id="RHEA:15101"/>
        <dbReference type="ChEBI" id="CHEBI:15378"/>
        <dbReference type="ChEBI" id="CHEBI:16526"/>
        <dbReference type="ChEBI" id="CHEBI:32551"/>
        <dbReference type="ChEBI" id="CHEBI:57791"/>
        <dbReference type="EC" id="4.1.1.20"/>
    </reaction>
</comment>
<dbReference type="KEGG" id="aey:CDG81_05105"/>
<dbReference type="Pfam" id="PF02784">
    <property type="entry name" value="Orn_Arg_deC_N"/>
    <property type="match status" value="1"/>
</dbReference>
<dbReference type="EMBL" id="JPMV01000037">
    <property type="protein sequence ID" value="KGI80001.1"/>
    <property type="molecule type" value="Genomic_DNA"/>
</dbReference>
<evidence type="ECO:0000256" key="4">
    <source>
        <dbReference type="ARBA" id="ARBA00023154"/>
    </source>
</evidence>
<dbReference type="SUPFAM" id="SSF50621">
    <property type="entry name" value="Alanine racemase C-terminal domain-like"/>
    <property type="match status" value="1"/>
</dbReference>
<dbReference type="UniPathway" id="UPA00034">
    <property type="reaction ID" value="UER00027"/>
</dbReference>
<dbReference type="InterPro" id="IPR022643">
    <property type="entry name" value="De-COase2_C"/>
</dbReference>
<keyword evidence="4 6" id="KW-0457">Lysine biosynthesis</keyword>
<dbReference type="InterPro" id="IPR029066">
    <property type="entry name" value="PLP-binding_barrel"/>
</dbReference>
<dbReference type="GO" id="GO:0030170">
    <property type="term" value="F:pyridoxal phosphate binding"/>
    <property type="evidence" value="ECO:0007669"/>
    <property type="project" value="UniProtKB-UniRule"/>
</dbReference>
<dbReference type="PANTHER" id="PTHR43727">
    <property type="entry name" value="DIAMINOPIMELATE DECARBOXYLASE"/>
    <property type="match status" value="1"/>
</dbReference>
<comment type="cofactor">
    <cofactor evidence="1 6 8 9">
        <name>pyridoxal 5'-phosphate</name>
        <dbReference type="ChEBI" id="CHEBI:597326"/>
    </cofactor>
</comment>
<dbReference type="InterPro" id="IPR002986">
    <property type="entry name" value="DAP_deCOOHase_LysA"/>
</dbReference>
<dbReference type="EC" id="4.1.1.20" evidence="6 7"/>
<sequence>MRAHPAGPRHADVAVTADASGPAPSSVEETNLLHPHVWPRNAVRGEDGVTSIAGCDVRELAERYGTPLFVLDEEDFRARCRDYAAAFGDPAAVHYAAKAFLCTEVARWIDQEGLGLDVCSGGELRVALRAGFPPERIAVHGNNKSTAELAASLDAGVGSVVLDSFHEIARLEHLAAERGLRQRVMIRVTVGVEAHTHEFIATAHEDQKFGFSLAAGDAAEAARRVLKSDSLLLVGLHSHIGSQIFDDDGFELAGHRVIGLLAELRAEHGERALASLETVDLGGGQGIAYTREDDPLPPATLAAGLHETVRKESAAAGLTPPRIAVEPGRAIAGPGTVTLYEVGTIKDVELDGGASRRYVSVDGGMSDNIRTSLYDAAYDCRLVSRNGERSGVLSRIVGKHCESGDVVVRDSWMPEDVAPGDLVAVAATGAYCYVMASNYNRLPKPAVVAVRDGRSRLLLRRETEDDLLRLEV</sequence>
<evidence type="ECO:0000256" key="10">
    <source>
        <dbReference type="SAM" id="MobiDB-lite"/>
    </source>
</evidence>
<keyword evidence="6" id="KW-0028">Amino-acid biosynthesis</keyword>
<evidence type="ECO:0000256" key="3">
    <source>
        <dbReference type="ARBA" id="ARBA00022898"/>
    </source>
</evidence>
<dbReference type="HOGENOM" id="CLU_026444_0_1_11"/>
<comment type="pathway">
    <text evidence="6 9">Amino-acid biosynthesis; L-lysine biosynthesis via DAP pathway; L-lysine from DL-2,6-diaminopimelate: step 1/1.</text>
</comment>
<dbReference type="HAMAP" id="MF_02120">
    <property type="entry name" value="LysA"/>
    <property type="match status" value="1"/>
</dbReference>
<dbReference type="RefSeq" id="WP_043577603.1">
    <property type="nucleotide sequence ID" value="NZ_CP022752.1"/>
</dbReference>
<feature type="binding site" evidence="6">
    <location>
        <position position="431"/>
    </location>
    <ligand>
        <name>pyridoxal 5'-phosphate</name>
        <dbReference type="ChEBI" id="CHEBI:597326"/>
    </ligand>
</feature>